<keyword evidence="6" id="KW-1185">Reference proteome</keyword>
<evidence type="ECO:0000256" key="1">
    <source>
        <dbReference type="ARBA" id="ARBA00010378"/>
    </source>
</evidence>
<dbReference type="SMART" id="SM00382">
    <property type="entry name" value="AAA"/>
    <property type="match status" value="1"/>
</dbReference>
<feature type="domain" description="AAA+ ATPase" evidence="5">
    <location>
        <begin position="688"/>
        <end position="825"/>
    </location>
</feature>
<dbReference type="PANTHER" id="PTHR43392">
    <property type="entry name" value="AAA-TYPE ATPASE FAMILY PROTEIN / ANKYRIN REPEAT FAMILY PROTEIN"/>
    <property type="match status" value="1"/>
</dbReference>
<dbReference type="PANTHER" id="PTHR43392:SF2">
    <property type="entry name" value="AAA-TYPE ATPASE FAMILY PROTEIN _ ANKYRIN REPEAT FAMILY PROTEIN"/>
    <property type="match status" value="1"/>
</dbReference>
<feature type="region of interest" description="Disordered" evidence="4">
    <location>
        <begin position="173"/>
        <end position="194"/>
    </location>
</feature>
<keyword evidence="2" id="KW-0547">Nucleotide-binding</keyword>
<evidence type="ECO:0000256" key="3">
    <source>
        <dbReference type="ARBA" id="ARBA00022840"/>
    </source>
</evidence>
<evidence type="ECO:0000256" key="2">
    <source>
        <dbReference type="ARBA" id="ARBA00022741"/>
    </source>
</evidence>
<dbReference type="Pfam" id="PF00004">
    <property type="entry name" value="AAA"/>
    <property type="match status" value="1"/>
</dbReference>
<dbReference type="PRINTS" id="PR00819">
    <property type="entry name" value="CBXCFQXSUPER"/>
</dbReference>
<reference evidence="7" key="1">
    <citation type="submission" date="2025-08" db="UniProtKB">
        <authorList>
            <consortium name="RefSeq"/>
        </authorList>
    </citation>
    <scope>IDENTIFICATION</scope>
    <source>
        <tissue evidence="7">Testes</tissue>
    </source>
</reference>
<proteinExistence type="inferred from homology"/>
<comment type="similarity">
    <text evidence="1">Belongs to the CbxX/CfxQ family.</text>
</comment>
<dbReference type="InterPro" id="IPR003593">
    <property type="entry name" value="AAA+_ATPase"/>
</dbReference>
<feature type="compositionally biased region" description="Polar residues" evidence="4">
    <location>
        <begin position="180"/>
        <end position="194"/>
    </location>
</feature>
<protein>
    <submittedName>
        <fullName evidence="7">Uncharacterized protein LOC100367338</fullName>
    </submittedName>
</protein>
<dbReference type="SUPFAM" id="SSF52540">
    <property type="entry name" value="P-loop containing nucleoside triphosphate hydrolases"/>
    <property type="match status" value="1"/>
</dbReference>
<organism evidence="6 7">
    <name type="scientific">Saccoglossus kowalevskii</name>
    <name type="common">Acorn worm</name>
    <dbReference type="NCBI Taxonomy" id="10224"/>
    <lineage>
        <taxon>Eukaryota</taxon>
        <taxon>Metazoa</taxon>
        <taxon>Hemichordata</taxon>
        <taxon>Enteropneusta</taxon>
        <taxon>Harrimaniidae</taxon>
        <taxon>Saccoglossus</taxon>
    </lineage>
</organism>
<evidence type="ECO:0000313" key="6">
    <source>
        <dbReference type="Proteomes" id="UP000694865"/>
    </source>
</evidence>
<dbReference type="Proteomes" id="UP000694865">
    <property type="component" value="Unplaced"/>
</dbReference>
<dbReference type="GeneID" id="100367338"/>
<dbReference type="RefSeq" id="XP_002741888.1">
    <property type="nucleotide sequence ID" value="XM_002741842.1"/>
</dbReference>
<dbReference type="InterPro" id="IPR000641">
    <property type="entry name" value="CbxX/CfxQ"/>
</dbReference>
<keyword evidence="3" id="KW-0067">ATP-binding</keyword>
<dbReference type="CDD" id="cd00009">
    <property type="entry name" value="AAA"/>
    <property type="match status" value="1"/>
</dbReference>
<evidence type="ECO:0000259" key="5">
    <source>
        <dbReference type="SMART" id="SM00382"/>
    </source>
</evidence>
<dbReference type="InterPro" id="IPR027417">
    <property type="entry name" value="P-loop_NTPase"/>
</dbReference>
<dbReference type="InterPro" id="IPR050773">
    <property type="entry name" value="CbxX/CfxQ_RuBisCO_ESX"/>
</dbReference>
<gene>
    <name evidence="7" type="primary">LOC100367338</name>
</gene>
<accession>A0ABM0H157</accession>
<name>A0ABM0H157_SACKO</name>
<dbReference type="InterPro" id="IPR003959">
    <property type="entry name" value="ATPase_AAA_core"/>
</dbReference>
<dbReference type="Gene3D" id="3.40.50.300">
    <property type="entry name" value="P-loop containing nucleotide triphosphate hydrolases"/>
    <property type="match status" value="1"/>
</dbReference>
<evidence type="ECO:0000313" key="7">
    <source>
        <dbReference type="RefSeq" id="XP_002741888.1"/>
    </source>
</evidence>
<evidence type="ECO:0000256" key="4">
    <source>
        <dbReference type="SAM" id="MobiDB-lite"/>
    </source>
</evidence>
<sequence length="839" mass="94928">MDLQQTLQTINSPTVSSAVNRLFSGRSQPSSVKSPQKKIQNKTTLKSQPLVKGYLTRSKSYHLKLCVLKYHQEVISDSGGNAHTWDGNYLFKGDLCLENKWSEMRSNQEIMTLIMNAYPSYTGHYRHINIPRAGYMQLRIVSRSFSYSAKALWDTRTQSKTVYIMLDSDVEEIGPVSPAEPTSDNNSQENSENTASVFTTEIDAEVESPAQAVSVENDAIISPLINIETASVNDASTTADCSINSTSQKHVSFADQSSCSNEINPGYLHAEHFEELILDNQDTCIDVEDTEHFSRELNVTLSGVINVDADTNSATEKNQDDVCMVIEKDNISPQFESICENHSPQQVCTQECHTISNTKHSEWSLENPKKRNIAAVNPDTVGNKKNQRKNLHGDLTLRDIINNAESTEKKEGYGLPNIDNSCAVNVVINLLACMKPIMELLKVMVDGGPCIEAVINQLALVITSTLGGKRRRRWIYENEEYEDCNEMLQHVDYWYQTPESLVIGIERRKGYGDKRKLTNIFLVLVPRYLPTEALLSPQDFPCYWQSAHFEATAMVIHSEIRNHVTLIVRKDSNLWLLYDDSHTYQFSMTSHIWKYLQGAYSMDGFFSSLPMDLSDAAMVAARERLQDLVDFEEKSSGSGLNRQFVQRRITKRLKEVVGMDSLKKKVERLAIRTITNKVRSSVTKQVEEPLNLLFYGPPGSGKTMFARLLSGCLYDVGIIKENKMVEIQRDNVVASYVGESEKRIKQKIKSAAGGILFIDEAYSLYKGKSTNDFGIDIINTIMHYLNADAMENTPVFIMAGYQWEMERLLKANEGLLRRFRAPWIFPALYSRGIAEYFVE</sequence>